<name>A0AAV5KIW6_9ROSI</name>
<gene>
    <name evidence="4" type="ORF">SLEP1_g34119</name>
</gene>
<feature type="region of interest" description="Disordered" evidence="2">
    <location>
        <begin position="129"/>
        <end position="148"/>
    </location>
</feature>
<dbReference type="SMART" id="SM00343">
    <property type="entry name" value="ZnF_C2HC"/>
    <property type="match status" value="1"/>
</dbReference>
<evidence type="ECO:0000313" key="5">
    <source>
        <dbReference type="Proteomes" id="UP001054252"/>
    </source>
</evidence>
<dbReference type="SUPFAM" id="SSF57756">
    <property type="entry name" value="Retrovirus zinc finger-like domains"/>
    <property type="match status" value="1"/>
</dbReference>
<dbReference type="InterPro" id="IPR036875">
    <property type="entry name" value="Znf_CCHC_sf"/>
</dbReference>
<dbReference type="Pfam" id="PF14223">
    <property type="entry name" value="Retrotran_gag_2"/>
    <property type="match status" value="1"/>
</dbReference>
<dbReference type="InterPro" id="IPR001878">
    <property type="entry name" value="Znf_CCHC"/>
</dbReference>
<keyword evidence="1" id="KW-0863">Zinc-finger</keyword>
<evidence type="ECO:0000256" key="2">
    <source>
        <dbReference type="SAM" id="MobiDB-lite"/>
    </source>
</evidence>
<keyword evidence="1" id="KW-0479">Metal-binding</keyword>
<evidence type="ECO:0000313" key="4">
    <source>
        <dbReference type="EMBL" id="GKV24514.1"/>
    </source>
</evidence>
<dbReference type="PANTHER" id="PTHR47481:SF22">
    <property type="entry name" value="RETROTRANSPOSON GAG DOMAIN-CONTAINING PROTEIN"/>
    <property type="match status" value="1"/>
</dbReference>
<dbReference type="GO" id="GO:0008270">
    <property type="term" value="F:zinc ion binding"/>
    <property type="evidence" value="ECO:0007669"/>
    <property type="project" value="UniProtKB-KW"/>
</dbReference>
<keyword evidence="5" id="KW-1185">Reference proteome</keyword>
<evidence type="ECO:0000259" key="3">
    <source>
        <dbReference type="PROSITE" id="PS50158"/>
    </source>
</evidence>
<reference evidence="4 5" key="1">
    <citation type="journal article" date="2021" name="Commun. Biol.">
        <title>The genome of Shorea leprosula (Dipterocarpaceae) highlights the ecological relevance of drought in aseasonal tropical rainforests.</title>
        <authorList>
            <person name="Ng K.K.S."/>
            <person name="Kobayashi M.J."/>
            <person name="Fawcett J.A."/>
            <person name="Hatakeyama M."/>
            <person name="Paape T."/>
            <person name="Ng C.H."/>
            <person name="Ang C.C."/>
            <person name="Tnah L.H."/>
            <person name="Lee C.T."/>
            <person name="Nishiyama T."/>
            <person name="Sese J."/>
            <person name="O'Brien M.J."/>
            <person name="Copetti D."/>
            <person name="Mohd Noor M.I."/>
            <person name="Ong R.C."/>
            <person name="Putra M."/>
            <person name="Sireger I.Z."/>
            <person name="Indrioko S."/>
            <person name="Kosugi Y."/>
            <person name="Izuno A."/>
            <person name="Isagi Y."/>
            <person name="Lee S.L."/>
            <person name="Shimizu K.K."/>
        </authorList>
    </citation>
    <scope>NUCLEOTIDE SEQUENCE [LARGE SCALE GENOMIC DNA]</scope>
    <source>
        <strain evidence="4">214</strain>
    </source>
</reference>
<dbReference type="Proteomes" id="UP001054252">
    <property type="component" value="Unassembled WGS sequence"/>
</dbReference>
<dbReference type="PROSITE" id="PS50158">
    <property type="entry name" value="ZF_CCHC"/>
    <property type="match status" value="1"/>
</dbReference>
<evidence type="ECO:0000256" key="1">
    <source>
        <dbReference type="PROSITE-ProRule" id="PRU00047"/>
    </source>
</evidence>
<protein>
    <recommendedName>
        <fullName evidence="3">CCHC-type domain-containing protein</fullName>
    </recommendedName>
</protein>
<dbReference type="GO" id="GO:0003676">
    <property type="term" value="F:nucleic acid binding"/>
    <property type="evidence" value="ECO:0007669"/>
    <property type="project" value="InterPro"/>
</dbReference>
<keyword evidence="1" id="KW-0862">Zinc</keyword>
<accession>A0AAV5KIW6</accession>
<comment type="caution">
    <text evidence="4">The sequence shown here is derived from an EMBL/GenBank/DDBJ whole genome shotgun (WGS) entry which is preliminary data.</text>
</comment>
<organism evidence="4 5">
    <name type="scientific">Rubroshorea leprosula</name>
    <dbReference type="NCBI Taxonomy" id="152421"/>
    <lineage>
        <taxon>Eukaryota</taxon>
        <taxon>Viridiplantae</taxon>
        <taxon>Streptophyta</taxon>
        <taxon>Embryophyta</taxon>
        <taxon>Tracheophyta</taxon>
        <taxon>Spermatophyta</taxon>
        <taxon>Magnoliopsida</taxon>
        <taxon>eudicotyledons</taxon>
        <taxon>Gunneridae</taxon>
        <taxon>Pentapetalae</taxon>
        <taxon>rosids</taxon>
        <taxon>malvids</taxon>
        <taxon>Malvales</taxon>
        <taxon>Dipterocarpaceae</taxon>
        <taxon>Rubroshorea</taxon>
    </lineage>
</organism>
<proteinExistence type="predicted"/>
<feature type="compositionally biased region" description="Low complexity" evidence="2">
    <location>
        <begin position="129"/>
        <end position="144"/>
    </location>
</feature>
<dbReference type="EMBL" id="BPVZ01000066">
    <property type="protein sequence ID" value="GKV24514.1"/>
    <property type="molecule type" value="Genomic_DNA"/>
</dbReference>
<dbReference type="AlphaFoldDB" id="A0AAV5KIW6"/>
<sequence>MRRDSRSVVDYLRDLKIVADELGTIDRPLNDDDCIVYILNGLSLEFREIAASLQARDSSLSFDDLHDRLVAHEEILKREEARPEITPVTTHYAATSINSSTDSFSLLSAGNSNSSLGCHLPQAFCGNQNGQNSSNRGNQNQCRNFGPKPTTQPPNLGCQLCGHVGHFARNCPSYCVQAFRPMENLVFSSTTSS</sequence>
<feature type="domain" description="CCHC-type" evidence="3">
    <location>
        <begin position="158"/>
        <end position="173"/>
    </location>
</feature>
<dbReference type="PANTHER" id="PTHR47481">
    <property type="match status" value="1"/>
</dbReference>